<accession>A0A939J6G3</accession>
<dbReference type="PANTHER" id="PTHR18964:SF174">
    <property type="entry name" value="D-ALLOSE KINASE-RELATED"/>
    <property type="match status" value="1"/>
</dbReference>
<gene>
    <name evidence="1" type="ORF">J0X15_07695</name>
</gene>
<protein>
    <submittedName>
        <fullName evidence="1">ROK family protein</fullName>
    </submittedName>
</protein>
<dbReference type="RefSeq" id="WP_206940170.1">
    <property type="nucleotide sequence ID" value="NZ_JAFLNF010000003.1"/>
</dbReference>
<comment type="caution">
    <text evidence="1">The sequence shown here is derived from an EMBL/GenBank/DDBJ whole genome shotgun (WGS) entry which is preliminary data.</text>
</comment>
<dbReference type="CDD" id="cd24066">
    <property type="entry name" value="ASKHA_NBD_ROK_EcFRK-like"/>
    <property type="match status" value="1"/>
</dbReference>
<dbReference type="Pfam" id="PF00480">
    <property type="entry name" value="ROK"/>
    <property type="match status" value="1"/>
</dbReference>
<organism evidence="1 2">
    <name type="scientific">Roseibium limicola</name>
    <dbReference type="NCBI Taxonomy" id="2816037"/>
    <lineage>
        <taxon>Bacteria</taxon>
        <taxon>Pseudomonadati</taxon>
        <taxon>Pseudomonadota</taxon>
        <taxon>Alphaproteobacteria</taxon>
        <taxon>Hyphomicrobiales</taxon>
        <taxon>Stappiaceae</taxon>
        <taxon>Roseibium</taxon>
    </lineage>
</organism>
<reference evidence="1" key="1">
    <citation type="submission" date="2021-03" db="EMBL/GenBank/DDBJ databases">
        <title>Roseibium sp. CAU 1637 isolated from Incheon.</title>
        <authorList>
            <person name="Kim W."/>
        </authorList>
    </citation>
    <scope>NUCLEOTIDE SEQUENCE</scope>
    <source>
        <strain evidence="1">CAU 1637</strain>
    </source>
</reference>
<dbReference type="GO" id="GO:0004396">
    <property type="term" value="F:hexokinase activity"/>
    <property type="evidence" value="ECO:0007669"/>
    <property type="project" value="TreeGrafter"/>
</dbReference>
<dbReference type="SUPFAM" id="SSF53067">
    <property type="entry name" value="Actin-like ATPase domain"/>
    <property type="match status" value="1"/>
</dbReference>
<proteinExistence type="predicted"/>
<dbReference type="InterPro" id="IPR000600">
    <property type="entry name" value="ROK"/>
</dbReference>
<dbReference type="Proteomes" id="UP000664779">
    <property type="component" value="Unassembled WGS sequence"/>
</dbReference>
<keyword evidence="2" id="KW-1185">Reference proteome</keyword>
<evidence type="ECO:0000313" key="2">
    <source>
        <dbReference type="Proteomes" id="UP000664779"/>
    </source>
</evidence>
<name>A0A939J6G3_9HYPH</name>
<dbReference type="EMBL" id="JAFLNF010000003">
    <property type="protein sequence ID" value="MBO0345097.1"/>
    <property type="molecule type" value="Genomic_DNA"/>
</dbReference>
<sequence length="301" mass="31805">MRFGIDWGGTKMEIIALSPDGQEAFRKRLDTPKNDYAGCLATVEALLAAAEAAVGNPGPEHSTLGFGIPGSISPETGLVKNANSTWMNGQPLREDLITRLGRTVRIQNDANCLAVSEAVDGAGAGCHLVHAIIIGTGSGTGIAIDGKAHQGANGIGGEWGAIALPWRRADEFPGPDSWTGHDGAIDMWCSGTGFQWDYQRATGLPAKGDEIIALMRQGDAAAHATFERYVSRLARALAMAANLLDPDVFVLGGGMSNIDELYDALPKAMLPFIMSDVFHTPVRKAKHGDSSGVRGAAWLWN</sequence>
<dbReference type="AlphaFoldDB" id="A0A939J6G3"/>
<dbReference type="Gene3D" id="3.30.420.40">
    <property type="match status" value="2"/>
</dbReference>
<evidence type="ECO:0000313" key="1">
    <source>
        <dbReference type="EMBL" id="MBO0345097.1"/>
    </source>
</evidence>
<dbReference type="PANTHER" id="PTHR18964">
    <property type="entry name" value="ROK (REPRESSOR, ORF, KINASE) FAMILY"/>
    <property type="match status" value="1"/>
</dbReference>
<dbReference type="InterPro" id="IPR043129">
    <property type="entry name" value="ATPase_NBD"/>
</dbReference>